<dbReference type="InterPro" id="IPR018060">
    <property type="entry name" value="HTH_AraC"/>
</dbReference>
<proteinExistence type="predicted"/>
<dbReference type="PROSITE" id="PS01124">
    <property type="entry name" value="HTH_ARAC_FAMILY_2"/>
    <property type="match status" value="1"/>
</dbReference>
<dbReference type="SUPFAM" id="SSF46689">
    <property type="entry name" value="Homeodomain-like"/>
    <property type="match status" value="2"/>
</dbReference>
<dbReference type="Gene3D" id="1.10.10.60">
    <property type="entry name" value="Homeodomain-like"/>
    <property type="match status" value="2"/>
</dbReference>
<dbReference type="InterPro" id="IPR009057">
    <property type="entry name" value="Homeodomain-like_sf"/>
</dbReference>
<evidence type="ECO:0000256" key="3">
    <source>
        <dbReference type="ARBA" id="ARBA00023163"/>
    </source>
</evidence>
<protein>
    <submittedName>
        <fullName evidence="5">Helix-turn-helix transcriptional regulator</fullName>
    </submittedName>
</protein>
<dbReference type="PROSITE" id="PS00041">
    <property type="entry name" value="HTH_ARAC_FAMILY_1"/>
    <property type="match status" value="1"/>
</dbReference>
<gene>
    <name evidence="5" type="ORF">HHX25_00740</name>
</gene>
<keyword evidence="6" id="KW-1185">Reference proteome</keyword>
<feature type="domain" description="HTH araC/xylS-type" evidence="4">
    <location>
        <begin position="185"/>
        <end position="283"/>
    </location>
</feature>
<dbReference type="Proteomes" id="UP000746690">
    <property type="component" value="Unassembled WGS sequence"/>
</dbReference>
<comment type="caution">
    <text evidence="5">The sequence shown here is derived from an EMBL/GenBank/DDBJ whole genome shotgun (WGS) entry which is preliminary data.</text>
</comment>
<dbReference type="PANTHER" id="PTHR43280">
    <property type="entry name" value="ARAC-FAMILY TRANSCRIPTIONAL REGULATOR"/>
    <property type="match status" value="1"/>
</dbReference>
<dbReference type="RefSeq" id="WP_169669075.1">
    <property type="nucleotide sequence ID" value="NZ_JABBHF010000001.1"/>
</dbReference>
<evidence type="ECO:0000313" key="5">
    <source>
        <dbReference type="EMBL" id="NMH86019.1"/>
    </source>
</evidence>
<dbReference type="Pfam" id="PF12833">
    <property type="entry name" value="HTH_18"/>
    <property type="match status" value="1"/>
</dbReference>
<dbReference type="PANTHER" id="PTHR43280:SF28">
    <property type="entry name" value="HTH-TYPE TRANSCRIPTIONAL ACTIVATOR RHAS"/>
    <property type="match status" value="1"/>
</dbReference>
<dbReference type="EMBL" id="JABBHF010000001">
    <property type="protein sequence ID" value="NMH86019.1"/>
    <property type="molecule type" value="Genomic_DNA"/>
</dbReference>
<reference evidence="5 6" key="1">
    <citation type="submission" date="2020-04" db="EMBL/GenBank/DDBJ databases">
        <title>A Flavivirga sp. nov.</title>
        <authorList>
            <person name="Sun X."/>
        </authorList>
    </citation>
    <scope>NUCLEOTIDE SEQUENCE [LARGE SCALE GENOMIC DNA]</scope>
    <source>
        <strain evidence="5 6">Y03</strain>
    </source>
</reference>
<evidence type="ECO:0000256" key="2">
    <source>
        <dbReference type="ARBA" id="ARBA00023125"/>
    </source>
</evidence>
<sequence>MNELLPFLKLSMLHAGYAKLDDNWCYKNVISPFVRLFLVTKGGAKAYYTNQSFDLKKGYMYLIPSFTYNSYSCDMYHEQYYTGFFEEIKLGMSVFNIKRFEYEVEASAADYDLFKRLIEINPNKSVLESNPQAHINNTLSNYNNPESIALSHDIETQGILSILLSRFIKSSDVFSNKGSFKGDLNKVLVYIAKHLDEEITVSHLAEYCNLSSDHFSRSFYAKFNIKPSKYIQLKRVERAQFLLLSTSDSLKQIAEKVGLNNLSYFSRKFTEITGVSPAKFRKQQLNL</sequence>
<evidence type="ECO:0000256" key="1">
    <source>
        <dbReference type="ARBA" id="ARBA00023015"/>
    </source>
</evidence>
<evidence type="ECO:0000313" key="6">
    <source>
        <dbReference type="Proteomes" id="UP000746690"/>
    </source>
</evidence>
<dbReference type="PRINTS" id="PR00032">
    <property type="entry name" value="HTHARAC"/>
</dbReference>
<dbReference type="SMART" id="SM00342">
    <property type="entry name" value="HTH_ARAC"/>
    <property type="match status" value="1"/>
</dbReference>
<accession>A0ABX1RU46</accession>
<keyword evidence="1" id="KW-0805">Transcription regulation</keyword>
<dbReference type="InterPro" id="IPR018062">
    <property type="entry name" value="HTH_AraC-typ_CS"/>
</dbReference>
<organism evidence="5 6">
    <name type="scientific">Flavivirga algicola</name>
    <dbReference type="NCBI Taxonomy" id="2729136"/>
    <lineage>
        <taxon>Bacteria</taxon>
        <taxon>Pseudomonadati</taxon>
        <taxon>Bacteroidota</taxon>
        <taxon>Flavobacteriia</taxon>
        <taxon>Flavobacteriales</taxon>
        <taxon>Flavobacteriaceae</taxon>
        <taxon>Flavivirga</taxon>
    </lineage>
</organism>
<keyword evidence="2" id="KW-0238">DNA-binding</keyword>
<name>A0ABX1RU46_9FLAO</name>
<keyword evidence="3" id="KW-0804">Transcription</keyword>
<dbReference type="InterPro" id="IPR020449">
    <property type="entry name" value="Tscrpt_reg_AraC-type_HTH"/>
</dbReference>
<evidence type="ECO:0000259" key="4">
    <source>
        <dbReference type="PROSITE" id="PS01124"/>
    </source>
</evidence>